<protein>
    <submittedName>
        <fullName evidence="2">Uncharacterized protein</fullName>
    </submittedName>
</protein>
<feature type="compositionally biased region" description="Basic and acidic residues" evidence="1">
    <location>
        <begin position="21"/>
        <end position="32"/>
    </location>
</feature>
<gene>
    <name evidence="2" type="ORF">R5R35_006933</name>
</gene>
<dbReference type="AlphaFoldDB" id="A0AAN9Z0Z3"/>
<dbReference type="EMBL" id="JAZDUA010000351">
    <property type="protein sequence ID" value="KAK7794035.1"/>
    <property type="molecule type" value="Genomic_DNA"/>
</dbReference>
<accession>A0AAN9Z0Z3</accession>
<reference evidence="2 3" key="1">
    <citation type="submission" date="2024-03" db="EMBL/GenBank/DDBJ databases">
        <title>The genome assembly and annotation of the cricket Gryllus longicercus Weissman &amp; Gray.</title>
        <authorList>
            <person name="Szrajer S."/>
            <person name="Gray D."/>
            <person name="Ylla G."/>
        </authorList>
    </citation>
    <scope>NUCLEOTIDE SEQUENCE [LARGE SCALE GENOMIC DNA]</scope>
    <source>
        <strain evidence="2">DAG 2021-001</strain>
        <tissue evidence="2">Whole body minus gut</tissue>
    </source>
</reference>
<evidence type="ECO:0000313" key="3">
    <source>
        <dbReference type="Proteomes" id="UP001378592"/>
    </source>
</evidence>
<evidence type="ECO:0000256" key="1">
    <source>
        <dbReference type="SAM" id="MobiDB-lite"/>
    </source>
</evidence>
<name>A0AAN9Z0Z3_9ORTH</name>
<keyword evidence="3" id="KW-1185">Reference proteome</keyword>
<dbReference type="Proteomes" id="UP001378592">
    <property type="component" value="Unassembled WGS sequence"/>
</dbReference>
<proteinExistence type="predicted"/>
<evidence type="ECO:0000313" key="2">
    <source>
        <dbReference type="EMBL" id="KAK7794035.1"/>
    </source>
</evidence>
<organism evidence="2 3">
    <name type="scientific">Gryllus longicercus</name>
    <dbReference type="NCBI Taxonomy" id="2509291"/>
    <lineage>
        <taxon>Eukaryota</taxon>
        <taxon>Metazoa</taxon>
        <taxon>Ecdysozoa</taxon>
        <taxon>Arthropoda</taxon>
        <taxon>Hexapoda</taxon>
        <taxon>Insecta</taxon>
        <taxon>Pterygota</taxon>
        <taxon>Neoptera</taxon>
        <taxon>Polyneoptera</taxon>
        <taxon>Orthoptera</taxon>
        <taxon>Ensifera</taxon>
        <taxon>Gryllidea</taxon>
        <taxon>Grylloidea</taxon>
        <taxon>Gryllidae</taxon>
        <taxon>Gryllinae</taxon>
        <taxon>Gryllus</taxon>
    </lineage>
</organism>
<comment type="caution">
    <text evidence="2">The sequence shown here is derived from an EMBL/GenBank/DDBJ whole genome shotgun (WGS) entry which is preliminary data.</text>
</comment>
<feature type="region of interest" description="Disordered" evidence="1">
    <location>
        <begin position="18"/>
        <end position="37"/>
    </location>
</feature>
<sequence length="103" mass="11589">MYINLNFIHSTCRVQLASESMSHHHHEDESTDRGPQGKVFRETDHLLVRLREVSRRLPVRPQARLAVSSRSAPPADAPTPELILVHSLTEPLSGLCYRALDAV</sequence>